<dbReference type="RefSeq" id="WP_038559756.1">
    <property type="nucleotide sequence ID" value="NZ_CP007481.1"/>
</dbReference>
<dbReference type="Proteomes" id="UP000023755">
    <property type="component" value="Chromosome"/>
</dbReference>
<dbReference type="EMBL" id="CP007481">
    <property type="protein sequence ID" value="AHX11554.1"/>
    <property type="molecule type" value="Genomic_DNA"/>
</dbReference>
<accession>X5HKI6</accession>
<dbReference type="HOGENOM" id="CLU_080972_0_0_5"/>
<sequence length="299" mass="33337">MDTEEKIAQEILEDIKRSAMEAMAALDGAESDYYQRFYKYFYLQQAKIARMCGLPLHIIERIVALISGPKILPIGQKLLEENVEYSTVEDGPGISGRDQVRLKEKESELEVERDLEDEQEEIEEEINVDILAKMSSARQKKDAKEILKRLLICMIAVRMDPKCRAGETAQSNVKHAQIYRRENKVSLKDLVKAGVISSAVFARLNSRGIFGHNNVSVKKLQSLVTSQKDSLLDMIRGEKFSQSATRIPGKSEGLFSLSKVRSSLGIFSGTASNIGSSSNVSAGFTQFVQNPSRDGGRSR</sequence>
<gene>
    <name evidence="1" type="ORF">NHE_0619</name>
</gene>
<evidence type="ECO:0000313" key="2">
    <source>
        <dbReference type="Proteomes" id="UP000023755"/>
    </source>
</evidence>
<proteinExistence type="predicted"/>
<dbReference type="AlphaFoldDB" id="X5HKI6"/>
<dbReference type="KEGG" id="nhm:NHE_0619"/>
<name>X5HKI6_9RICK</name>
<keyword evidence="2" id="KW-1185">Reference proteome</keyword>
<protein>
    <submittedName>
        <fullName evidence="1">Uncharacterized protein</fullName>
    </submittedName>
</protein>
<reference evidence="1 2" key="1">
    <citation type="submission" date="2014-03" db="EMBL/GenBank/DDBJ databases">
        <title>Sequencing and Comparison of Genomes and Transcriptome Profiles of Human Ehrlichiosis Agents.</title>
        <authorList>
            <person name="Lin M."/>
            <person name="Daugherty S.C."/>
            <person name="Nagaraj S."/>
            <person name="Cheng Z."/>
            <person name="Xiong Q."/>
            <person name="Lin F.-Y."/>
            <person name="Sengamalay N."/>
            <person name="Ott S."/>
            <person name="Godinez A."/>
            <person name="Tallon L.J."/>
            <person name="Sadzewicz L."/>
            <person name="Fraser C.M."/>
            <person name="Dunning Hotopp J.C."/>
            <person name="Rikihisa Y."/>
        </authorList>
    </citation>
    <scope>NUCLEOTIDE SEQUENCE [LARGE SCALE GENOMIC DNA]</scope>
    <source>
        <strain evidence="1 2">Oregon</strain>
    </source>
</reference>
<organism evidence="1 2">
    <name type="scientific">Neorickettsia helminthoeca str. Oregon</name>
    <dbReference type="NCBI Taxonomy" id="1286528"/>
    <lineage>
        <taxon>Bacteria</taxon>
        <taxon>Pseudomonadati</taxon>
        <taxon>Pseudomonadota</taxon>
        <taxon>Alphaproteobacteria</taxon>
        <taxon>Rickettsiales</taxon>
        <taxon>Anaplasmataceae</taxon>
        <taxon>Neorickettsia</taxon>
    </lineage>
</organism>
<evidence type="ECO:0000313" key="1">
    <source>
        <dbReference type="EMBL" id="AHX11554.1"/>
    </source>
</evidence>